<dbReference type="EMBL" id="FOFB01000021">
    <property type="protein sequence ID" value="SER01385.1"/>
    <property type="molecule type" value="Genomic_DNA"/>
</dbReference>
<keyword evidence="3" id="KW-1185">Reference proteome</keyword>
<organism evidence="2 3">
    <name type="scientific">Neolewinella agarilytica</name>
    <dbReference type="NCBI Taxonomy" id="478744"/>
    <lineage>
        <taxon>Bacteria</taxon>
        <taxon>Pseudomonadati</taxon>
        <taxon>Bacteroidota</taxon>
        <taxon>Saprospiria</taxon>
        <taxon>Saprospirales</taxon>
        <taxon>Lewinellaceae</taxon>
        <taxon>Neolewinella</taxon>
    </lineage>
</organism>
<gene>
    <name evidence="2" type="ORF">SAMN05444359_12174</name>
</gene>
<evidence type="ECO:0008006" key="4">
    <source>
        <dbReference type="Google" id="ProtNLM"/>
    </source>
</evidence>
<dbReference type="AlphaFoldDB" id="A0A1H9KR55"/>
<protein>
    <recommendedName>
        <fullName evidence="4">CotH protein</fullName>
    </recommendedName>
</protein>
<evidence type="ECO:0000313" key="2">
    <source>
        <dbReference type="EMBL" id="SER01385.1"/>
    </source>
</evidence>
<evidence type="ECO:0000313" key="3">
    <source>
        <dbReference type="Proteomes" id="UP000199021"/>
    </source>
</evidence>
<proteinExistence type="predicted"/>
<accession>A0A1H9KR55</accession>
<dbReference type="Proteomes" id="UP000199021">
    <property type="component" value="Unassembled WGS sequence"/>
</dbReference>
<name>A0A1H9KR55_9BACT</name>
<feature type="signal peptide" evidence="1">
    <location>
        <begin position="1"/>
        <end position="33"/>
    </location>
</feature>
<keyword evidence="1" id="KW-0732">Signal</keyword>
<evidence type="ECO:0000256" key="1">
    <source>
        <dbReference type="SAM" id="SignalP"/>
    </source>
</evidence>
<sequence>MACSIIIRRLIFQAMKKPILLFLCLSISMALGAQSSLFDALYTTKDTVEIGLETDWKGLFKNKKKKIYQPITFTINRPTGVIVLRGKVRTRGHMRLQVCQNPSLKIKLKKRDLLAAGFTELNDMKCVLQCSRGSLGKSYLKRERMVYEMHPIFSDFHHRVIPIRLTPSEGLRGEDAYIEAMFVEDEEQLAQRYEARILEAKRASTAGLDRESYVNMCLFNYLILNTDWQVFNLHNVEFINPKGNLKFIPIPYDFDYSGFVGTSYAVPFESLGIKSVNEPKWLGKDVTEEEMKRGAAHFISRKEEVTSFISGYPTLSASDRKRLLKRLDAFYNVMENEKKLLRLLKG</sequence>
<dbReference type="InParanoid" id="A0A1H9KR55"/>
<reference evidence="3" key="1">
    <citation type="submission" date="2016-10" db="EMBL/GenBank/DDBJ databases">
        <authorList>
            <person name="Varghese N."/>
            <person name="Submissions S."/>
        </authorList>
    </citation>
    <scope>NUCLEOTIDE SEQUENCE [LARGE SCALE GENOMIC DNA]</scope>
    <source>
        <strain evidence="3">DSM 24740</strain>
    </source>
</reference>
<feature type="chain" id="PRO_5011605764" description="CotH protein" evidence="1">
    <location>
        <begin position="34"/>
        <end position="346"/>
    </location>
</feature>